<dbReference type="SUPFAM" id="SSF48264">
    <property type="entry name" value="Cytochrome P450"/>
    <property type="match status" value="1"/>
</dbReference>
<keyword evidence="2 7" id="KW-0349">Heme</keyword>
<dbReference type="PRINTS" id="PR00463">
    <property type="entry name" value="EP450I"/>
</dbReference>
<keyword evidence="5 7" id="KW-0408">Iron</keyword>
<keyword evidence="4 8" id="KW-0560">Oxidoreductase</keyword>
<evidence type="ECO:0000256" key="5">
    <source>
        <dbReference type="ARBA" id="ARBA00023004"/>
    </source>
</evidence>
<keyword evidence="6 8" id="KW-0503">Monooxygenase</keyword>
<evidence type="ECO:0000256" key="4">
    <source>
        <dbReference type="ARBA" id="ARBA00023002"/>
    </source>
</evidence>
<dbReference type="GO" id="GO:0016705">
    <property type="term" value="F:oxidoreductase activity, acting on paired donors, with incorporation or reduction of molecular oxygen"/>
    <property type="evidence" value="ECO:0007669"/>
    <property type="project" value="InterPro"/>
</dbReference>
<dbReference type="PANTHER" id="PTHR24291:SF50">
    <property type="entry name" value="BIFUNCTIONAL ALBAFLAVENONE MONOOXYGENASE_TERPENE SYNTHASE"/>
    <property type="match status" value="1"/>
</dbReference>
<dbReference type="GO" id="GO:0005506">
    <property type="term" value="F:iron ion binding"/>
    <property type="evidence" value="ECO:0007669"/>
    <property type="project" value="InterPro"/>
</dbReference>
<evidence type="ECO:0000313" key="10">
    <source>
        <dbReference type="Proteomes" id="UP000241769"/>
    </source>
</evidence>
<name>A0A2P6ND63_9EUKA</name>
<keyword evidence="3 7" id="KW-0479">Metal-binding</keyword>
<dbReference type="InterPro" id="IPR036396">
    <property type="entry name" value="Cyt_P450_sf"/>
</dbReference>
<dbReference type="Gene3D" id="1.10.630.10">
    <property type="entry name" value="Cytochrome P450"/>
    <property type="match status" value="1"/>
</dbReference>
<accession>A0A2P6ND63</accession>
<proteinExistence type="inferred from homology"/>
<gene>
    <name evidence="9" type="ORF">PROFUN_08761</name>
</gene>
<dbReference type="STRING" id="1890364.A0A2P6ND63"/>
<dbReference type="FunCoup" id="A0A2P6ND63">
    <property type="interactions" value="18"/>
</dbReference>
<dbReference type="Pfam" id="PF00067">
    <property type="entry name" value="p450"/>
    <property type="match status" value="1"/>
</dbReference>
<reference evidence="9 10" key="1">
    <citation type="journal article" date="2018" name="Genome Biol. Evol.">
        <title>Multiple Roots of Fruiting Body Formation in Amoebozoa.</title>
        <authorList>
            <person name="Hillmann F."/>
            <person name="Forbes G."/>
            <person name="Novohradska S."/>
            <person name="Ferling I."/>
            <person name="Riege K."/>
            <person name="Groth M."/>
            <person name="Westermann M."/>
            <person name="Marz M."/>
            <person name="Spaller T."/>
            <person name="Winckler T."/>
            <person name="Schaap P."/>
            <person name="Glockner G."/>
        </authorList>
    </citation>
    <scope>NUCLEOTIDE SEQUENCE [LARGE SCALE GENOMIC DNA]</scope>
    <source>
        <strain evidence="9 10">Jena</strain>
    </source>
</reference>
<dbReference type="OrthoDB" id="1470350at2759"/>
<dbReference type="InterPro" id="IPR002401">
    <property type="entry name" value="Cyt_P450_E_grp-I"/>
</dbReference>
<dbReference type="PRINTS" id="PR00385">
    <property type="entry name" value="P450"/>
</dbReference>
<comment type="similarity">
    <text evidence="1 8">Belongs to the cytochrome P450 family.</text>
</comment>
<dbReference type="InterPro" id="IPR001128">
    <property type="entry name" value="Cyt_P450"/>
</dbReference>
<dbReference type="InParanoid" id="A0A2P6ND63"/>
<feature type="binding site" description="axial binding residue" evidence="7">
    <location>
        <position position="440"/>
    </location>
    <ligand>
        <name>heme</name>
        <dbReference type="ChEBI" id="CHEBI:30413"/>
    </ligand>
    <ligandPart>
        <name>Fe</name>
        <dbReference type="ChEBI" id="CHEBI:18248"/>
    </ligandPart>
</feature>
<organism evidence="9 10">
    <name type="scientific">Planoprotostelium fungivorum</name>
    <dbReference type="NCBI Taxonomy" id="1890364"/>
    <lineage>
        <taxon>Eukaryota</taxon>
        <taxon>Amoebozoa</taxon>
        <taxon>Evosea</taxon>
        <taxon>Variosea</taxon>
        <taxon>Cavosteliida</taxon>
        <taxon>Cavosteliaceae</taxon>
        <taxon>Planoprotostelium</taxon>
    </lineage>
</organism>
<dbReference type="PROSITE" id="PS00086">
    <property type="entry name" value="CYTOCHROME_P450"/>
    <property type="match status" value="1"/>
</dbReference>
<evidence type="ECO:0000313" key="9">
    <source>
        <dbReference type="EMBL" id="PRP81897.1"/>
    </source>
</evidence>
<protein>
    <submittedName>
        <fullName evidence="9">Unspecific monooxygenase</fullName>
    </submittedName>
</protein>
<keyword evidence="10" id="KW-1185">Reference proteome</keyword>
<evidence type="ECO:0000256" key="2">
    <source>
        <dbReference type="ARBA" id="ARBA00022617"/>
    </source>
</evidence>
<dbReference type="EMBL" id="MDYQ01000115">
    <property type="protein sequence ID" value="PRP81897.1"/>
    <property type="molecule type" value="Genomic_DNA"/>
</dbReference>
<evidence type="ECO:0000256" key="7">
    <source>
        <dbReference type="PIRSR" id="PIRSR602401-1"/>
    </source>
</evidence>
<dbReference type="InterPro" id="IPR050196">
    <property type="entry name" value="Cytochrome_P450_Monoox"/>
</dbReference>
<evidence type="ECO:0000256" key="8">
    <source>
        <dbReference type="RuleBase" id="RU000461"/>
    </source>
</evidence>
<sequence length="492" mass="56916">MDSIISAICVAIIIASFFQIRRWWLSDPYVGVDPNIPEPVKFHPFWGVLPYRDNEVRLRWVFQWAIGRPIMKIHAFKIPFLVVSEPALIQEVIQNPAFAQKEPRSYQILGRFIGSKSTLVTHGPEYTNIQRLIQPIFHRRNMEDYFYQTMIDSTEDYATKIATLAPNSDTAVEGLNALSTIDIDHYNTMYTLDIIMRCMFGVRFETGADDVSNRVEAGAEEVQKQISNLFYALSPLARYRSYIQVRDMRKDFLNIIESKKKNPNDGTKRKDLADMLIEARDPDTGKPIDDEVIIDQFLTLMLAGHDTTAHTLTWILHMLSERPDAEEKLLKEIETALNGRTQLSYSELTELKYMDAIVKETMRIFPAVYAVGRCALYDTRLGKYEVKAGTKIMINILTPQLTERFYNDPTGWNPDRWMTAETFPSHSYAWMPFSKGERSCVGQRFALLEIRVALLHLLPRFKFKTSRLHSIKLERRITTQGVVHMTPELRTK</sequence>
<evidence type="ECO:0000256" key="6">
    <source>
        <dbReference type="ARBA" id="ARBA00023033"/>
    </source>
</evidence>
<dbReference type="InterPro" id="IPR017972">
    <property type="entry name" value="Cyt_P450_CS"/>
</dbReference>
<dbReference type="AlphaFoldDB" id="A0A2P6ND63"/>
<dbReference type="GO" id="GO:0004497">
    <property type="term" value="F:monooxygenase activity"/>
    <property type="evidence" value="ECO:0007669"/>
    <property type="project" value="UniProtKB-KW"/>
</dbReference>
<comment type="cofactor">
    <cofactor evidence="7">
        <name>heme</name>
        <dbReference type="ChEBI" id="CHEBI:30413"/>
    </cofactor>
</comment>
<dbReference type="PANTHER" id="PTHR24291">
    <property type="entry name" value="CYTOCHROME P450 FAMILY 4"/>
    <property type="match status" value="1"/>
</dbReference>
<dbReference type="GO" id="GO:0020037">
    <property type="term" value="F:heme binding"/>
    <property type="evidence" value="ECO:0007669"/>
    <property type="project" value="InterPro"/>
</dbReference>
<dbReference type="Proteomes" id="UP000241769">
    <property type="component" value="Unassembled WGS sequence"/>
</dbReference>
<comment type="caution">
    <text evidence="9">The sequence shown here is derived from an EMBL/GenBank/DDBJ whole genome shotgun (WGS) entry which is preliminary data.</text>
</comment>
<evidence type="ECO:0000256" key="3">
    <source>
        <dbReference type="ARBA" id="ARBA00022723"/>
    </source>
</evidence>
<evidence type="ECO:0000256" key="1">
    <source>
        <dbReference type="ARBA" id="ARBA00010617"/>
    </source>
</evidence>